<sequence>MSIFGTPATSIARAIADEDREKKIGARILPVDYSNAVNIAKALEESNVHTVVSTLGNMASVQPDLNLIAAVDQSAATKRYVPSIWAAKSSRAYAEGMPIIKLKILIIDALEKTNLEFSA</sequence>
<evidence type="ECO:0000313" key="2">
    <source>
        <dbReference type="Proteomes" id="UP001240678"/>
    </source>
</evidence>
<gene>
    <name evidence="1" type="ORF">CCOS01_06276</name>
</gene>
<dbReference type="RefSeq" id="XP_060314145.1">
    <property type="nucleotide sequence ID" value="XM_060454445.1"/>
</dbReference>
<keyword evidence="2" id="KW-1185">Reference proteome</keyword>
<evidence type="ECO:0000313" key="1">
    <source>
        <dbReference type="EMBL" id="KAK1528442.1"/>
    </source>
</evidence>
<accession>A0AAI9YZ69</accession>
<reference evidence="1 2" key="1">
    <citation type="submission" date="2016-10" db="EMBL/GenBank/DDBJ databases">
        <title>The genome sequence of Colletotrichum fioriniae PJ7.</title>
        <authorList>
            <person name="Baroncelli R."/>
        </authorList>
    </citation>
    <scope>NUCLEOTIDE SEQUENCE [LARGE SCALE GENOMIC DNA]</scope>
    <source>
        <strain evidence="1 2">IMI 309622</strain>
    </source>
</reference>
<protein>
    <submittedName>
        <fullName evidence="1">Uncharacterized protein</fullName>
    </submittedName>
</protein>
<proteinExistence type="predicted"/>
<dbReference type="GeneID" id="85337992"/>
<dbReference type="Gene3D" id="3.40.50.720">
    <property type="entry name" value="NAD(P)-binding Rossmann-like Domain"/>
    <property type="match status" value="1"/>
</dbReference>
<organism evidence="1 2">
    <name type="scientific">Colletotrichum costaricense</name>
    <dbReference type="NCBI Taxonomy" id="1209916"/>
    <lineage>
        <taxon>Eukaryota</taxon>
        <taxon>Fungi</taxon>
        <taxon>Dikarya</taxon>
        <taxon>Ascomycota</taxon>
        <taxon>Pezizomycotina</taxon>
        <taxon>Sordariomycetes</taxon>
        <taxon>Hypocreomycetidae</taxon>
        <taxon>Glomerellales</taxon>
        <taxon>Glomerellaceae</taxon>
        <taxon>Colletotrichum</taxon>
        <taxon>Colletotrichum acutatum species complex</taxon>
    </lineage>
</organism>
<dbReference type="EMBL" id="MOOE01000006">
    <property type="protein sequence ID" value="KAK1528442.1"/>
    <property type="molecule type" value="Genomic_DNA"/>
</dbReference>
<dbReference type="Proteomes" id="UP001240678">
    <property type="component" value="Unassembled WGS sequence"/>
</dbReference>
<comment type="caution">
    <text evidence="1">The sequence shown here is derived from an EMBL/GenBank/DDBJ whole genome shotgun (WGS) entry which is preliminary data.</text>
</comment>
<name>A0AAI9YZ69_9PEZI</name>
<dbReference type="AlphaFoldDB" id="A0AAI9YZ69"/>